<accession>A0A975XZI4</accession>
<sequence>MITNEAEQRVRGWFTGRVPEQWQHEPVEVSVDREEVIVRLTLADVDLAEGTAAAEADEARAGRARAFREDTRAQRISIAAEAERRFERKVSWQVRVGEREELFTHVAAPVMTRLRQPQRQVLDTLVDAGVARSRSEALAWCVRLVGQHQDDWLAELREAMTTVADVRAKGPDA</sequence>
<keyword evidence="2" id="KW-1185">Reference proteome</keyword>
<dbReference type="EMBL" id="CP077062">
    <property type="protein sequence ID" value="QWZ07445.1"/>
    <property type="molecule type" value="Genomic_DNA"/>
</dbReference>
<dbReference type="RefSeq" id="WP_216938956.1">
    <property type="nucleotide sequence ID" value="NZ_CP077062.1"/>
</dbReference>
<evidence type="ECO:0000313" key="1">
    <source>
        <dbReference type="EMBL" id="QWZ07445.1"/>
    </source>
</evidence>
<dbReference type="AlphaFoldDB" id="A0A975XZI4"/>
<evidence type="ECO:0000313" key="2">
    <source>
        <dbReference type="Proteomes" id="UP000683575"/>
    </source>
</evidence>
<proteinExistence type="predicted"/>
<reference evidence="1" key="1">
    <citation type="submission" date="2021-06" db="EMBL/GenBank/DDBJ databases">
        <title>Complete genome sequence of Nocardioides sp. G188.</title>
        <authorList>
            <person name="Im W.-T."/>
        </authorList>
    </citation>
    <scope>NUCLEOTIDE SEQUENCE</scope>
    <source>
        <strain evidence="1">G188</strain>
    </source>
</reference>
<protein>
    <submittedName>
        <fullName evidence="1">Uncharacterized protein</fullName>
    </submittedName>
</protein>
<name>A0A975XZI4_9ACTN</name>
<dbReference type="KEGG" id="nps:KRR39_18655"/>
<dbReference type="Proteomes" id="UP000683575">
    <property type="component" value="Chromosome"/>
</dbReference>
<organism evidence="1 2">
    <name type="scientific">Nocardioides panacis</name>
    <dbReference type="NCBI Taxonomy" id="2849501"/>
    <lineage>
        <taxon>Bacteria</taxon>
        <taxon>Bacillati</taxon>
        <taxon>Actinomycetota</taxon>
        <taxon>Actinomycetes</taxon>
        <taxon>Propionibacteriales</taxon>
        <taxon>Nocardioidaceae</taxon>
        <taxon>Nocardioides</taxon>
    </lineage>
</organism>
<gene>
    <name evidence="1" type="ORF">KRR39_18655</name>
</gene>